<name>C5BXI6_BEUC1</name>
<feature type="compositionally biased region" description="Low complexity" evidence="5">
    <location>
        <begin position="1"/>
        <end position="13"/>
    </location>
</feature>
<gene>
    <name evidence="7" type="ordered locus">Bcav_2624</name>
</gene>
<dbReference type="Proteomes" id="UP000007962">
    <property type="component" value="Chromosome"/>
</dbReference>
<comment type="subunit">
    <text evidence="4">Homohexamer; trimer of dimers.</text>
</comment>
<dbReference type="Gene3D" id="3.40.630.30">
    <property type="match status" value="2"/>
</dbReference>
<dbReference type="SUPFAM" id="SSF55729">
    <property type="entry name" value="Acyl-CoA N-acyltransferases (Nat)"/>
    <property type="match status" value="1"/>
</dbReference>
<sequence length="432" mass="45806">MTSDTSTATEASTGPVIPAPDGYRQVELDVEADRDAIRDVDEWGFAFTTPPEVLEQLAFPLEAGRTVGIRTDADGELVAVHGSYAFEMPVPGGARLPTAGLTWVAVHPQHRRRGLARAMLTAHLRRTRERGEPLSALFAAEEAIYGRYGYGRAAFAARATLPRGTVLRDVPGADALRVNLERFDAERHAAVALAVHDAVDRPGWITPTTDALRANLLSDIAQWRDGAETRRIAVVRDAAGSPRAFATFARKEHWDEVGPAGTVRVKLSAALDGAAARALWGVLVDLDLMAQVETGMLATDDPVLTLLVNTRAAKVRTADNLWVRIVDVAGALAGRRYAAPLDVVLEVRDDLLGENAGRWALRGGPDAASAERTDAAADLVLDVRDLSAAYLGGPTLVALGAAGLVQELTPGALAAASAAFASPLAPACNWVF</sequence>
<dbReference type="InterPro" id="IPR041380">
    <property type="entry name" value="Acetyltransf_17"/>
</dbReference>
<feature type="active site" description="Proton donor" evidence="4">
    <location>
        <position position="145"/>
    </location>
</feature>
<keyword evidence="2 4" id="KW-0808">Transferase</keyword>
<dbReference type="Gene3D" id="3.30.1050.10">
    <property type="entry name" value="SCP2 sterol-binding domain"/>
    <property type="match status" value="1"/>
</dbReference>
<dbReference type="Pfam" id="PF13527">
    <property type="entry name" value="Acetyltransf_9"/>
    <property type="match status" value="1"/>
</dbReference>
<dbReference type="EMBL" id="CP001618">
    <property type="protein sequence ID" value="ACQ80869.1"/>
    <property type="molecule type" value="Genomic_DNA"/>
</dbReference>
<dbReference type="InterPro" id="IPR022902">
    <property type="entry name" value="NAcTrfase_Eis"/>
</dbReference>
<dbReference type="InterPro" id="IPR000182">
    <property type="entry name" value="GNAT_dom"/>
</dbReference>
<evidence type="ECO:0000256" key="5">
    <source>
        <dbReference type="SAM" id="MobiDB-lite"/>
    </source>
</evidence>
<dbReference type="GO" id="GO:0034069">
    <property type="term" value="F:aminoglycoside N-acetyltransferase activity"/>
    <property type="evidence" value="ECO:0007669"/>
    <property type="project" value="TreeGrafter"/>
</dbReference>
<dbReference type="NCBIfam" id="NF002367">
    <property type="entry name" value="PRK01346.1-4"/>
    <property type="match status" value="1"/>
</dbReference>
<evidence type="ECO:0000256" key="1">
    <source>
        <dbReference type="ARBA" id="ARBA00009213"/>
    </source>
</evidence>
<feature type="binding site" evidence="4">
    <location>
        <begin position="112"/>
        <end position="117"/>
    </location>
    <ligand>
        <name>acetyl-CoA</name>
        <dbReference type="ChEBI" id="CHEBI:57288"/>
    </ligand>
</feature>
<dbReference type="PROSITE" id="PS51186">
    <property type="entry name" value="GNAT"/>
    <property type="match status" value="1"/>
</dbReference>
<feature type="binding site" evidence="4">
    <location>
        <begin position="104"/>
        <end position="106"/>
    </location>
    <ligand>
        <name>acetyl-CoA</name>
        <dbReference type="ChEBI" id="CHEBI:57288"/>
    </ligand>
</feature>
<organism evidence="7 8">
    <name type="scientific">Beutenbergia cavernae (strain ATCC BAA-8 / DSM 12333 / CCUG 43141 / JCM 11478 / NBRC 16432 / NCIMB 13614 / HKI 0122)</name>
    <dbReference type="NCBI Taxonomy" id="471853"/>
    <lineage>
        <taxon>Bacteria</taxon>
        <taxon>Bacillati</taxon>
        <taxon>Actinomycetota</taxon>
        <taxon>Actinomycetes</taxon>
        <taxon>Micrococcales</taxon>
        <taxon>Beutenbergiaceae</taxon>
        <taxon>Beutenbergia</taxon>
    </lineage>
</organism>
<keyword evidence="8" id="KW-1185">Reference proteome</keyword>
<dbReference type="HOGENOM" id="CLU_050659_0_0_11"/>
<dbReference type="GO" id="GO:0030649">
    <property type="term" value="P:aminoglycoside antibiotic catabolic process"/>
    <property type="evidence" value="ECO:0007669"/>
    <property type="project" value="TreeGrafter"/>
</dbReference>
<dbReference type="InterPro" id="IPR051554">
    <property type="entry name" value="Acetyltransferase_Eis"/>
</dbReference>
<dbReference type="InterPro" id="IPR036527">
    <property type="entry name" value="SCP2_sterol-bd_dom_sf"/>
</dbReference>
<proteinExistence type="inferred from homology"/>
<comment type="caution">
    <text evidence="4">Lacks conserved residue(s) required for the propagation of feature annotation.</text>
</comment>
<keyword evidence="3 4" id="KW-0012">Acyltransferase</keyword>
<evidence type="ECO:0000256" key="4">
    <source>
        <dbReference type="HAMAP-Rule" id="MF_01812"/>
    </source>
</evidence>
<dbReference type="CDD" id="cd04301">
    <property type="entry name" value="NAT_SF"/>
    <property type="match status" value="1"/>
</dbReference>
<feature type="active site" description="Proton acceptor; via carboxylate" evidence="4">
    <location>
        <position position="432"/>
    </location>
</feature>
<dbReference type="RefSeq" id="WP_015883109.1">
    <property type="nucleotide sequence ID" value="NC_012669.1"/>
</dbReference>
<dbReference type="OrthoDB" id="8399956at2"/>
<dbReference type="Pfam" id="PF13530">
    <property type="entry name" value="SCP2_2"/>
    <property type="match status" value="1"/>
</dbReference>
<dbReference type="Pfam" id="PF17668">
    <property type="entry name" value="Acetyltransf_17"/>
    <property type="match status" value="1"/>
</dbReference>
<dbReference type="InterPro" id="IPR025559">
    <property type="entry name" value="Eis_dom"/>
</dbReference>
<evidence type="ECO:0000259" key="6">
    <source>
        <dbReference type="PROSITE" id="PS51186"/>
    </source>
</evidence>
<protein>
    <submittedName>
        <fullName evidence="7">GCN5-related protein N-acetyltransferase</fullName>
    </submittedName>
</protein>
<evidence type="ECO:0000256" key="3">
    <source>
        <dbReference type="ARBA" id="ARBA00023315"/>
    </source>
</evidence>
<comment type="similarity">
    <text evidence="1 4">Belongs to the acetyltransferase Eis family.</text>
</comment>
<feature type="domain" description="N-acetyltransferase" evidence="6">
    <location>
        <begin position="21"/>
        <end position="181"/>
    </location>
</feature>
<dbReference type="eggNOG" id="COG4552">
    <property type="taxonomic scope" value="Bacteria"/>
</dbReference>
<feature type="region of interest" description="Disordered" evidence="5">
    <location>
        <begin position="1"/>
        <end position="21"/>
    </location>
</feature>
<dbReference type="KEGG" id="bcv:Bcav_2624"/>
<dbReference type="PANTHER" id="PTHR37817:SF1">
    <property type="entry name" value="N-ACETYLTRANSFERASE EIS"/>
    <property type="match status" value="1"/>
</dbReference>
<dbReference type="PANTHER" id="PTHR37817">
    <property type="entry name" value="N-ACETYLTRANSFERASE EIS"/>
    <property type="match status" value="1"/>
</dbReference>
<dbReference type="AlphaFoldDB" id="C5BXI6"/>
<evidence type="ECO:0000313" key="7">
    <source>
        <dbReference type="EMBL" id="ACQ80869.1"/>
    </source>
</evidence>
<dbReference type="InterPro" id="IPR016181">
    <property type="entry name" value="Acyl_CoA_acyltransferase"/>
</dbReference>
<dbReference type="HAMAP" id="MF_01812">
    <property type="entry name" value="Eis"/>
    <property type="match status" value="1"/>
</dbReference>
<evidence type="ECO:0000313" key="8">
    <source>
        <dbReference type="Proteomes" id="UP000007962"/>
    </source>
</evidence>
<dbReference type="SUPFAM" id="SSF55718">
    <property type="entry name" value="SCP-like"/>
    <property type="match status" value="1"/>
</dbReference>
<reference evidence="7 8" key="1">
    <citation type="journal article" date="2009" name="Stand. Genomic Sci.">
        <title>Complete genome sequence of Beutenbergia cavernae type strain (HKI 0122).</title>
        <authorList>
            <person name="Land M."/>
            <person name="Pukall R."/>
            <person name="Abt B."/>
            <person name="Goker M."/>
            <person name="Rohde M."/>
            <person name="Glavina Del Rio T."/>
            <person name="Tice H."/>
            <person name="Copeland A."/>
            <person name="Cheng J.F."/>
            <person name="Lucas S."/>
            <person name="Chen F."/>
            <person name="Nolan M."/>
            <person name="Bruce D."/>
            <person name="Goodwin L."/>
            <person name="Pitluck S."/>
            <person name="Ivanova N."/>
            <person name="Mavromatis K."/>
            <person name="Ovchinnikova G."/>
            <person name="Pati A."/>
            <person name="Chen A."/>
            <person name="Palaniappan K."/>
            <person name="Hauser L."/>
            <person name="Chang Y.J."/>
            <person name="Jefferies C.C."/>
            <person name="Saunders E."/>
            <person name="Brettin T."/>
            <person name="Detter J.C."/>
            <person name="Han C."/>
            <person name="Chain P."/>
            <person name="Bristow J."/>
            <person name="Eisen J.A."/>
            <person name="Markowitz V."/>
            <person name="Hugenholtz P."/>
            <person name="Kyrpides N.C."/>
            <person name="Klenk H.P."/>
            <person name="Lapidus A."/>
        </authorList>
    </citation>
    <scope>NUCLEOTIDE SEQUENCE [LARGE SCALE GENOMIC DNA]</scope>
    <source>
        <strain evidence="8">ATCC BAA-8 / DSM 12333 / NBRC 16432</strain>
    </source>
</reference>
<evidence type="ECO:0000256" key="2">
    <source>
        <dbReference type="ARBA" id="ARBA00022679"/>
    </source>
</evidence>
<dbReference type="STRING" id="471853.Bcav_2624"/>
<accession>C5BXI6</accession>